<proteinExistence type="predicted"/>
<comment type="caution">
    <text evidence="2">The sequence shown here is derived from an EMBL/GenBank/DDBJ whole genome shotgun (WGS) entry which is preliminary data.</text>
</comment>
<keyword evidence="3" id="KW-1185">Reference proteome</keyword>
<dbReference type="SMART" id="SM00198">
    <property type="entry name" value="SCP"/>
    <property type="match status" value="1"/>
</dbReference>
<dbReference type="PANTHER" id="PTHR10334">
    <property type="entry name" value="CYSTEINE-RICH SECRETORY PROTEIN-RELATED"/>
    <property type="match status" value="1"/>
</dbReference>
<dbReference type="Pfam" id="PF00188">
    <property type="entry name" value="CAP"/>
    <property type="match status" value="1"/>
</dbReference>
<evidence type="ECO:0000313" key="3">
    <source>
        <dbReference type="Proteomes" id="UP000541444"/>
    </source>
</evidence>
<gene>
    <name evidence="2" type="ORF">GIB67_013836</name>
</gene>
<dbReference type="SUPFAM" id="SSF55797">
    <property type="entry name" value="PR-1-like"/>
    <property type="match status" value="1"/>
</dbReference>
<evidence type="ECO:0000313" key="2">
    <source>
        <dbReference type="EMBL" id="KAF6161759.1"/>
    </source>
</evidence>
<dbReference type="PRINTS" id="PR00837">
    <property type="entry name" value="V5TPXLIKE"/>
</dbReference>
<dbReference type="InterPro" id="IPR014044">
    <property type="entry name" value="CAP_dom"/>
</dbReference>
<accession>A0A7J7N3I1</accession>
<organism evidence="2 3">
    <name type="scientific">Kingdonia uniflora</name>
    <dbReference type="NCBI Taxonomy" id="39325"/>
    <lineage>
        <taxon>Eukaryota</taxon>
        <taxon>Viridiplantae</taxon>
        <taxon>Streptophyta</taxon>
        <taxon>Embryophyta</taxon>
        <taxon>Tracheophyta</taxon>
        <taxon>Spermatophyta</taxon>
        <taxon>Magnoliopsida</taxon>
        <taxon>Ranunculales</taxon>
        <taxon>Circaeasteraceae</taxon>
        <taxon>Kingdonia</taxon>
    </lineage>
</organism>
<dbReference type="AlphaFoldDB" id="A0A7J7N3I1"/>
<feature type="non-terminal residue" evidence="2">
    <location>
        <position position="1"/>
    </location>
</feature>
<dbReference type="OrthoDB" id="337038at2759"/>
<dbReference type="InterPro" id="IPR001283">
    <property type="entry name" value="CRISP-related"/>
</dbReference>
<feature type="domain" description="SCP" evidence="1">
    <location>
        <begin position="1"/>
        <end position="81"/>
    </location>
</feature>
<dbReference type="InterPro" id="IPR035940">
    <property type="entry name" value="CAP_sf"/>
</dbReference>
<dbReference type="EMBL" id="JACGCM010001097">
    <property type="protein sequence ID" value="KAF6161759.1"/>
    <property type="molecule type" value="Genomic_DNA"/>
</dbReference>
<protein>
    <recommendedName>
        <fullName evidence="1">SCP domain-containing protein</fullName>
    </recommendedName>
</protein>
<name>A0A7J7N3I1_9MAGN</name>
<dbReference type="Gene3D" id="3.40.33.10">
    <property type="entry name" value="CAP"/>
    <property type="match status" value="1"/>
</dbReference>
<sequence>FGENLFWGQGHRWSAKDAIDAWVTEKELYVYENNTCLGKQCGHYTQVVWRMTMRVGCAQIICNSGDTFITCEHHPPGNYIGARPY</sequence>
<dbReference type="PROSITE" id="PS01009">
    <property type="entry name" value="CRISP_1"/>
    <property type="match status" value="1"/>
</dbReference>
<dbReference type="InterPro" id="IPR018244">
    <property type="entry name" value="Allrgn_V5/Tpx1_CS"/>
</dbReference>
<dbReference type="Proteomes" id="UP000541444">
    <property type="component" value="Unassembled WGS sequence"/>
</dbReference>
<evidence type="ECO:0000259" key="1">
    <source>
        <dbReference type="SMART" id="SM00198"/>
    </source>
</evidence>
<reference evidence="2 3" key="1">
    <citation type="journal article" date="2020" name="IScience">
        <title>Genome Sequencing of the Endangered Kingdonia uniflora (Circaeasteraceae, Ranunculales) Reveals Potential Mechanisms of Evolutionary Specialization.</title>
        <authorList>
            <person name="Sun Y."/>
            <person name="Deng T."/>
            <person name="Zhang A."/>
            <person name="Moore M.J."/>
            <person name="Landis J.B."/>
            <person name="Lin N."/>
            <person name="Zhang H."/>
            <person name="Zhang X."/>
            <person name="Huang J."/>
            <person name="Zhang X."/>
            <person name="Sun H."/>
            <person name="Wang H."/>
        </authorList>
    </citation>
    <scope>NUCLEOTIDE SEQUENCE [LARGE SCALE GENOMIC DNA]</scope>
    <source>
        <strain evidence="2">TB1705</strain>
        <tissue evidence="2">Leaf</tissue>
    </source>
</reference>
<dbReference type="GO" id="GO:0005576">
    <property type="term" value="C:extracellular region"/>
    <property type="evidence" value="ECO:0007669"/>
    <property type="project" value="InterPro"/>
</dbReference>